<evidence type="ECO:0000313" key="2">
    <source>
        <dbReference type="EMBL" id="KAK4206878.1"/>
    </source>
</evidence>
<proteinExistence type="predicted"/>
<dbReference type="AlphaFoldDB" id="A0AAN6XUJ3"/>
<name>A0AAN6XUJ3_9PEZI</name>
<reference evidence="2" key="2">
    <citation type="submission" date="2023-05" db="EMBL/GenBank/DDBJ databases">
        <authorList>
            <consortium name="Lawrence Berkeley National Laboratory"/>
            <person name="Steindorff A."/>
            <person name="Hensen N."/>
            <person name="Bonometti L."/>
            <person name="Westerberg I."/>
            <person name="Brannstrom I.O."/>
            <person name="Guillou S."/>
            <person name="Cros-Aarteil S."/>
            <person name="Calhoun S."/>
            <person name="Haridas S."/>
            <person name="Kuo A."/>
            <person name="Mondo S."/>
            <person name="Pangilinan J."/>
            <person name="Riley R."/>
            <person name="Labutti K."/>
            <person name="Andreopoulos B."/>
            <person name="Lipzen A."/>
            <person name="Chen C."/>
            <person name="Yanf M."/>
            <person name="Daum C."/>
            <person name="Ng V."/>
            <person name="Clum A."/>
            <person name="Ohm R."/>
            <person name="Martin F."/>
            <person name="Silar P."/>
            <person name="Natvig D."/>
            <person name="Lalanne C."/>
            <person name="Gautier V."/>
            <person name="Ament-Velasquez S.L."/>
            <person name="Kruys A."/>
            <person name="Hutchinson M.I."/>
            <person name="Powell A.J."/>
            <person name="Barry K."/>
            <person name="Miller A.N."/>
            <person name="Grigoriev I.V."/>
            <person name="Debuchy R."/>
            <person name="Gladieux P."/>
            <person name="Thoren M.H."/>
            <person name="Johannesson H."/>
        </authorList>
    </citation>
    <scope>NUCLEOTIDE SEQUENCE</scope>
    <source>
        <strain evidence="2">PSN293</strain>
    </source>
</reference>
<feature type="region of interest" description="Disordered" evidence="1">
    <location>
        <begin position="249"/>
        <end position="327"/>
    </location>
</feature>
<reference evidence="2" key="1">
    <citation type="journal article" date="2023" name="Mol. Phylogenet. Evol.">
        <title>Genome-scale phylogeny and comparative genomics of the fungal order Sordariales.</title>
        <authorList>
            <person name="Hensen N."/>
            <person name="Bonometti L."/>
            <person name="Westerberg I."/>
            <person name="Brannstrom I.O."/>
            <person name="Guillou S."/>
            <person name="Cros-Aarteil S."/>
            <person name="Calhoun S."/>
            <person name="Haridas S."/>
            <person name="Kuo A."/>
            <person name="Mondo S."/>
            <person name="Pangilinan J."/>
            <person name="Riley R."/>
            <person name="LaButti K."/>
            <person name="Andreopoulos B."/>
            <person name="Lipzen A."/>
            <person name="Chen C."/>
            <person name="Yan M."/>
            <person name="Daum C."/>
            <person name="Ng V."/>
            <person name="Clum A."/>
            <person name="Steindorff A."/>
            <person name="Ohm R.A."/>
            <person name="Martin F."/>
            <person name="Silar P."/>
            <person name="Natvig D.O."/>
            <person name="Lalanne C."/>
            <person name="Gautier V."/>
            <person name="Ament-Velasquez S.L."/>
            <person name="Kruys A."/>
            <person name="Hutchinson M.I."/>
            <person name="Powell A.J."/>
            <person name="Barry K."/>
            <person name="Miller A.N."/>
            <person name="Grigoriev I.V."/>
            <person name="Debuchy R."/>
            <person name="Gladieux P."/>
            <person name="Hiltunen Thoren M."/>
            <person name="Johannesson H."/>
        </authorList>
    </citation>
    <scope>NUCLEOTIDE SEQUENCE</scope>
    <source>
        <strain evidence="2">PSN293</strain>
    </source>
</reference>
<sequence>MSATLPKTRAVKELEAVLDPESPGQLTKELFLKFVRVRGYRSFWKVGNRLRRHLVHWFATHQTALGSWMPDNDEVCPGYFDPLPVPEMSPFQDDYDLLVRLGILPSQCPPSNPPLPAAPSSLRPDLDLRALKNAIEHAEPVFLNAASHCSAILTMLRGIDNGAADATVGVATSNIYPRQTQGLEASAQVSQMPPIGSPNPALAINSTHTQQLPEVHSEHPASTDYGGSWFTSSMFDVLDVGPTRLHSPTFPLSSSGSRIPQFGTGPFTTNQGTVQSGAPGSASHLSSSASDDTSSFRPPSSPILASDDADKGSDSGDSLVADLSHAQ</sequence>
<dbReference type="EMBL" id="MU858342">
    <property type="protein sequence ID" value="KAK4206878.1"/>
    <property type="molecule type" value="Genomic_DNA"/>
</dbReference>
<feature type="compositionally biased region" description="Low complexity" evidence="1">
    <location>
        <begin position="276"/>
        <end position="295"/>
    </location>
</feature>
<accession>A0AAN6XUJ3</accession>
<feature type="compositionally biased region" description="Polar residues" evidence="1">
    <location>
        <begin position="266"/>
        <end position="275"/>
    </location>
</feature>
<evidence type="ECO:0000256" key="1">
    <source>
        <dbReference type="SAM" id="MobiDB-lite"/>
    </source>
</evidence>
<dbReference type="Proteomes" id="UP001301769">
    <property type="component" value="Unassembled WGS sequence"/>
</dbReference>
<organism evidence="2 3">
    <name type="scientific">Rhypophila decipiens</name>
    <dbReference type="NCBI Taxonomy" id="261697"/>
    <lineage>
        <taxon>Eukaryota</taxon>
        <taxon>Fungi</taxon>
        <taxon>Dikarya</taxon>
        <taxon>Ascomycota</taxon>
        <taxon>Pezizomycotina</taxon>
        <taxon>Sordariomycetes</taxon>
        <taxon>Sordariomycetidae</taxon>
        <taxon>Sordariales</taxon>
        <taxon>Naviculisporaceae</taxon>
        <taxon>Rhypophila</taxon>
    </lineage>
</organism>
<gene>
    <name evidence="2" type="ORF">QBC37DRAFT_380657</name>
</gene>
<protein>
    <submittedName>
        <fullName evidence="2">Uncharacterized protein</fullName>
    </submittedName>
</protein>
<keyword evidence="3" id="KW-1185">Reference proteome</keyword>
<comment type="caution">
    <text evidence="2">The sequence shown here is derived from an EMBL/GenBank/DDBJ whole genome shotgun (WGS) entry which is preliminary data.</text>
</comment>
<evidence type="ECO:0000313" key="3">
    <source>
        <dbReference type="Proteomes" id="UP001301769"/>
    </source>
</evidence>